<evidence type="ECO:0000256" key="2">
    <source>
        <dbReference type="ARBA" id="ARBA00022723"/>
    </source>
</evidence>
<keyword evidence="3 7" id="KW-0547">Nucleotide-binding</keyword>
<evidence type="ECO:0000256" key="4">
    <source>
        <dbReference type="ARBA" id="ARBA00022833"/>
    </source>
</evidence>
<dbReference type="EMBL" id="VAUP01000002">
    <property type="protein sequence ID" value="TLX45015.1"/>
    <property type="molecule type" value="Genomic_DNA"/>
</dbReference>
<dbReference type="InterPro" id="IPR020058">
    <property type="entry name" value="Glu/Gln-tRNA-synth_Ib_cat-dom"/>
</dbReference>
<feature type="domain" description="Glutamyl/glutaminyl-tRNA synthetase class Ib catalytic" evidence="9">
    <location>
        <begin position="19"/>
        <end position="307"/>
    </location>
</feature>
<dbReference type="InterPro" id="IPR049940">
    <property type="entry name" value="GluQ/Sye"/>
</dbReference>
<dbReference type="Gene3D" id="3.40.50.620">
    <property type="entry name" value="HUPs"/>
    <property type="match status" value="1"/>
</dbReference>
<dbReference type="InterPro" id="IPR000924">
    <property type="entry name" value="Glu/Gln-tRNA-synth"/>
</dbReference>
<dbReference type="GO" id="GO:0004818">
    <property type="term" value="F:glutamate-tRNA ligase activity"/>
    <property type="evidence" value="ECO:0007669"/>
    <property type="project" value="TreeGrafter"/>
</dbReference>
<evidence type="ECO:0000313" key="10">
    <source>
        <dbReference type="EMBL" id="TLX45015.1"/>
    </source>
</evidence>
<dbReference type="PRINTS" id="PR00987">
    <property type="entry name" value="TRNASYNTHGLU"/>
</dbReference>
<dbReference type="EC" id="6.1.1.-" evidence="10"/>
<keyword evidence="2" id="KW-0479">Metal-binding</keyword>
<comment type="similarity">
    <text evidence="7">Belongs to the class-I aminoacyl-tRNA synthetase family.</text>
</comment>
<feature type="region of interest" description="Disordered" evidence="8">
    <location>
        <begin position="126"/>
        <end position="147"/>
    </location>
</feature>
<sequence>MSSRAMPPSAMSKPAPFTCRFAPSPNGRLHLGHAFSALVNAEAARRLGGTFLVRLEDIDTTRCRPEYARGILDDLAWLGILPDGPVRRQSAHFGDYAAAITRLEAMGLVYPAFESRSEIAGAVIGQESATGRPAPRDPDGAPLNPFPRSAMSDAARAALRDRGAPFVVRLDMAASIAALRDMGGGPLSWEEAQGLPEGPLKTVEADAARWGDVVLARKDVPTSYHLSVVVDDAAQGISHVIRGMDLFHATAVHVLLQRLLGLPTPVYHHHRLILDDSGYKLSKSNSATSLAALRAAGATPQDVLRRLSLQPTPST</sequence>
<evidence type="ECO:0000259" key="9">
    <source>
        <dbReference type="Pfam" id="PF00749"/>
    </source>
</evidence>
<evidence type="ECO:0000256" key="7">
    <source>
        <dbReference type="RuleBase" id="RU363037"/>
    </source>
</evidence>
<organism evidence="10 11">
    <name type="scientific">Xanthobacter autotrophicus</name>
    <dbReference type="NCBI Taxonomy" id="280"/>
    <lineage>
        <taxon>Bacteria</taxon>
        <taxon>Pseudomonadati</taxon>
        <taxon>Pseudomonadota</taxon>
        <taxon>Alphaproteobacteria</taxon>
        <taxon>Hyphomicrobiales</taxon>
        <taxon>Xanthobacteraceae</taxon>
        <taxon>Xanthobacter</taxon>
    </lineage>
</organism>
<dbReference type="GO" id="GO:0005524">
    <property type="term" value="F:ATP binding"/>
    <property type="evidence" value="ECO:0007669"/>
    <property type="project" value="UniProtKB-KW"/>
</dbReference>
<dbReference type="PANTHER" id="PTHR43311:SF1">
    <property type="entry name" value="GLUTAMYL-Q TRNA(ASP) SYNTHETASE"/>
    <property type="match status" value="1"/>
</dbReference>
<evidence type="ECO:0000256" key="8">
    <source>
        <dbReference type="SAM" id="MobiDB-lite"/>
    </source>
</evidence>
<dbReference type="PANTHER" id="PTHR43311">
    <property type="entry name" value="GLUTAMATE--TRNA LIGASE"/>
    <property type="match status" value="1"/>
</dbReference>
<dbReference type="AlphaFoldDB" id="A0A6C1KLG2"/>
<comment type="caution">
    <text evidence="10">The sequence shown here is derived from an EMBL/GenBank/DDBJ whole genome shotgun (WGS) entry which is preliminary data.</text>
</comment>
<dbReference type="OrthoDB" id="9807503at2"/>
<keyword evidence="6 7" id="KW-0030">Aminoacyl-tRNA synthetase</keyword>
<keyword evidence="1 7" id="KW-0436">Ligase</keyword>
<dbReference type="Proteomes" id="UP000305131">
    <property type="component" value="Unassembled WGS sequence"/>
</dbReference>
<accession>A0A6C1KLG2</accession>
<protein>
    <submittedName>
        <fullName evidence="10">tRNA glutamyl-Q(34) synthetase GluQRS</fullName>
        <ecNumber evidence="10">6.1.1.-</ecNumber>
    </submittedName>
</protein>
<keyword evidence="7" id="KW-0648">Protein biosynthesis</keyword>
<name>A0A6C1KLG2_XANAU</name>
<evidence type="ECO:0000256" key="3">
    <source>
        <dbReference type="ARBA" id="ARBA00022741"/>
    </source>
</evidence>
<keyword evidence="4" id="KW-0862">Zinc</keyword>
<evidence type="ECO:0000256" key="5">
    <source>
        <dbReference type="ARBA" id="ARBA00022840"/>
    </source>
</evidence>
<dbReference type="GO" id="GO:0006424">
    <property type="term" value="P:glutamyl-tRNA aminoacylation"/>
    <property type="evidence" value="ECO:0007669"/>
    <property type="project" value="TreeGrafter"/>
</dbReference>
<gene>
    <name evidence="10" type="ORF">FBQ73_00895</name>
</gene>
<evidence type="ECO:0000256" key="1">
    <source>
        <dbReference type="ARBA" id="ARBA00022598"/>
    </source>
</evidence>
<proteinExistence type="inferred from homology"/>
<keyword evidence="5 7" id="KW-0067">ATP-binding</keyword>
<dbReference type="GO" id="GO:0005829">
    <property type="term" value="C:cytosol"/>
    <property type="evidence" value="ECO:0007669"/>
    <property type="project" value="TreeGrafter"/>
</dbReference>
<evidence type="ECO:0000313" key="11">
    <source>
        <dbReference type="Proteomes" id="UP000305131"/>
    </source>
</evidence>
<dbReference type="SUPFAM" id="SSF52374">
    <property type="entry name" value="Nucleotidylyl transferase"/>
    <property type="match status" value="1"/>
</dbReference>
<dbReference type="InterPro" id="IPR014729">
    <property type="entry name" value="Rossmann-like_a/b/a_fold"/>
</dbReference>
<evidence type="ECO:0000256" key="6">
    <source>
        <dbReference type="ARBA" id="ARBA00023146"/>
    </source>
</evidence>
<dbReference type="Pfam" id="PF00749">
    <property type="entry name" value="tRNA-synt_1c"/>
    <property type="match status" value="1"/>
</dbReference>
<dbReference type="InterPro" id="IPR001412">
    <property type="entry name" value="aa-tRNA-synth_I_CS"/>
</dbReference>
<dbReference type="PROSITE" id="PS00178">
    <property type="entry name" value="AA_TRNA_LIGASE_I"/>
    <property type="match status" value="1"/>
</dbReference>
<dbReference type="NCBIfam" id="NF004315">
    <property type="entry name" value="PRK05710.1-4"/>
    <property type="match status" value="1"/>
</dbReference>
<reference evidence="10 11" key="1">
    <citation type="submission" date="2019-05" db="EMBL/GenBank/DDBJ databases">
        <authorList>
            <person name="Zhou X."/>
        </authorList>
    </citation>
    <scope>NUCLEOTIDE SEQUENCE [LARGE SCALE GENOMIC DNA]</scope>
    <source>
        <strain evidence="10 11">DSM 432</strain>
    </source>
</reference>